<name>A0A7M5U9S0_9CNID</name>
<dbReference type="EnsemblMetazoa" id="CLYHEMT007946.1">
    <property type="protein sequence ID" value="CLYHEMP007946.1"/>
    <property type="gene ID" value="CLYHEMG007946"/>
</dbReference>
<evidence type="ECO:0000256" key="7">
    <source>
        <dbReference type="ARBA" id="ARBA00022490"/>
    </source>
</evidence>
<protein>
    <recommendedName>
        <fullName evidence="5">Snurportin-1</fullName>
    </recommendedName>
</protein>
<dbReference type="PANTHER" id="PTHR13403:SF6">
    <property type="entry name" value="SNURPORTIN-1"/>
    <property type="match status" value="1"/>
</dbReference>
<keyword evidence="14" id="KW-1185">Reference proteome</keyword>
<evidence type="ECO:0000256" key="5">
    <source>
        <dbReference type="ARBA" id="ARBA00016034"/>
    </source>
</evidence>
<feature type="domain" description="Snurportin-1 m3G cap-binding" evidence="12">
    <location>
        <begin position="106"/>
        <end position="287"/>
    </location>
</feature>
<evidence type="ECO:0000313" key="14">
    <source>
        <dbReference type="Proteomes" id="UP000594262"/>
    </source>
</evidence>
<proteinExistence type="inferred from homology"/>
<comment type="similarity">
    <text evidence="4">Belongs to the snurportin family.</text>
</comment>
<dbReference type="GO" id="GO:0061015">
    <property type="term" value="P:snRNA import into nucleus"/>
    <property type="evidence" value="ECO:0007669"/>
    <property type="project" value="InterPro"/>
</dbReference>
<dbReference type="InterPro" id="IPR024721">
    <property type="entry name" value="Snurportin-1_N"/>
</dbReference>
<dbReference type="Pfam" id="PF11538">
    <property type="entry name" value="Snurportin1"/>
    <property type="match status" value="1"/>
</dbReference>
<dbReference type="Pfam" id="PF21974">
    <property type="entry name" value="SPN1_m3Gcap_bd"/>
    <property type="match status" value="1"/>
</dbReference>
<evidence type="ECO:0000256" key="1">
    <source>
        <dbReference type="ARBA" id="ARBA00003975"/>
    </source>
</evidence>
<dbReference type="GO" id="GO:0005634">
    <property type="term" value="C:nucleus"/>
    <property type="evidence" value="ECO:0007669"/>
    <property type="project" value="UniProtKB-SubCell"/>
</dbReference>
<dbReference type="InterPro" id="IPR047857">
    <property type="entry name" value="Snurportin1_C"/>
</dbReference>
<evidence type="ECO:0000256" key="4">
    <source>
        <dbReference type="ARBA" id="ARBA00007540"/>
    </source>
</evidence>
<keyword evidence="7" id="KW-0963">Cytoplasm</keyword>
<dbReference type="GO" id="GO:0003723">
    <property type="term" value="F:RNA binding"/>
    <property type="evidence" value="ECO:0007669"/>
    <property type="project" value="UniProtKB-KW"/>
</dbReference>
<evidence type="ECO:0000256" key="9">
    <source>
        <dbReference type="ARBA" id="ARBA00023242"/>
    </source>
</evidence>
<comment type="function">
    <text evidence="1">Functions as an U snRNP-specific nuclear import adapter. Involved in the trimethylguanosine (m3G)-cap-dependent nuclear import of U snRNPs. Binds specifically to the terminal m3G-cap U snRNAs.</text>
</comment>
<sequence>MSDNLSALFSSQFSVTKDENTTDGQHPRLCEFKERPINAGSQSKRRKDYLERQKSKRYDARNYARKLAEGDLDEDDANEIGMEISAEKDEKAKEKKSKVFRPYRNQLMLSEWVVDPPTDLVNDWTMVVCPTGKRVLVVAHKGQTSMYAKNGFMLKKFPSLLPGGHRANQIQGFHSTILDCVYDEANGCLFVLDMMCFRGYPLYDCETSFRFFWIQTKLFNESENDIQNISRYNKFKFIPCPSVKCEEASIIDMVTAMHEFQVDGLLFYHNQCHYTPGRTPLVGWLKPFMLPEILNIQPPSSYLDSDQNIDFNRTILKAANEDLQKTSSDRSIYKLKLNSSIASNESKNESNMET</sequence>
<feature type="domain" description="Snurportin-1 N-terminal" evidence="11">
    <location>
        <begin position="26"/>
        <end position="66"/>
    </location>
</feature>
<dbReference type="SUPFAM" id="SSF56091">
    <property type="entry name" value="DNA ligase/mRNA capping enzyme, catalytic domain"/>
    <property type="match status" value="1"/>
</dbReference>
<evidence type="ECO:0000256" key="10">
    <source>
        <dbReference type="SAM" id="MobiDB-lite"/>
    </source>
</evidence>
<dbReference type="PANTHER" id="PTHR13403">
    <property type="entry name" value="SNURPORTIN1 RNUT1 PROTEIN RNA, U TRANSPORTER 1"/>
    <property type="match status" value="1"/>
</dbReference>
<dbReference type="AlphaFoldDB" id="A0A7M5U9S0"/>
<dbReference type="RefSeq" id="XP_066923965.1">
    <property type="nucleotide sequence ID" value="XM_067067864.1"/>
</dbReference>
<evidence type="ECO:0000313" key="13">
    <source>
        <dbReference type="EnsemblMetazoa" id="CLYHEMP007946.1"/>
    </source>
</evidence>
<feature type="region of interest" description="Disordered" evidence="10">
    <location>
        <begin position="1"/>
        <end position="53"/>
    </location>
</feature>
<evidence type="ECO:0000259" key="11">
    <source>
        <dbReference type="Pfam" id="PF11538"/>
    </source>
</evidence>
<dbReference type="OrthoDB" id="10003593at2759"/>
<dbReference type="CDD" id="cd09232">
    <property type="entry name" value="Snurportin-1_C"/>
    <property type="match status" value="1"/>
</dbReference>
<evidence type="ECO:0000256" key="2">
    <source>
        <dbReference type="ARBA" id="ARBA00004123"/>
    </source>
</evidence>
<keyword evidence="6" id="KW-0813">Transport</keyword>
<evidence type="ECO:0000256" key="8">
    <source>
        <dbReference type="ARBA" id="ARBA00022884"/>
    </source>
</evidence>
<dbReference type="GeneID" id="136811251"/>
<accession>A0A7M5U9S0</accession>
<evidence type="ECO:0000256" key="3">
    <source>
        <dbReference type="ARBA" id="ARBA00004496"/>
    </source>
</evidence>
<keyword evidence="9" id="KW-0539">Nucleus</keyword>
<keyword evidence="8" id="KW-0694">RNA-binding</keyword>
<dbReference type="Proteomes" id="UP000594262">
    <property type="component" value="Unplaced"/>
</dbReference>
<evidence type="ECO:0000259" key="12">
    <source>
        <dbReference type="Pfam" id="PF21974"/>
    </source>
</evidence>
<dbReference type="GO" id="GO:0005737">
    <property type="term" value="C:cytoplasm"/>
    <property type="evidence" value="ECO:0007669"/>
    <property type="project" value="UniProtKB-SubCell"/>
</dbReference>
<feature type="compositionally biased region" description="Polar residues" evidence="10">
    <location>
        <begin position="1"/>
        <end position="15"/>
    </location>
</feature>
<organism evidence="13 14">
    <name type="scientific">Clytia hemisphaerica</name>
    <dbReference type="NCBI Taxonomy" id="252671"/>
    <lineage>
        <taxon>Eukaryota</taxon>
        <taxon>Metazoa</taxon>
        <taxon>Cnidaria</taxon>
        <taxon>Hydrozoa</taxon>
        <taxon>Hydroidolina</taxon>
        <taxon>Leptothecata</taxon>
        <taxon>Obeliida</taxon>
        <taxon>Clytiidae</taxon>
        <taxon>Clytia</taxon>
    </lineage>
</organism>
<dbReference type="InterPro" id="IPR017336">
    <property type="entry name" value="Snurportin-1"/>
</dbReference>
<comment type="subcellular location">
    <subcellularLocation>
        <location evidence="3">Cytoplasm</location>
    </subcellularLocation>
    <subcellularLocation>
        <location evidence="2">Nucleus</location>
    </subcellularLocation>
</comment>
<feature type="compositionally biased region" description="Basic and acidic residues" evidence="10">
    <location>
        <begin position="16"/>
        <end position="36"/>
    </location>
</feature>
<dbReference type="Gene3D" id="3.30.470.30">
    <property type="entry name" value="DNA ligase/mRNA capping enzyme"/>
    <property type="match status" value="1"/>
</dbReference>
<evidence type="ECO:0000256" key="6">
    <source>
        <dbReference type="ARBA" id="ARBA00022448"/>
    </source>
</evidence>
<reference evidence="13" key="1">
    <citation type="submission" date="2021-01" db="UniProtKB">
        <authorList>
            <consortium name="EnsemblMetazoa"/>
        </authorList>
    </citation>
    <scope>IDENTIFICATION</scope>
</reference>